<feature type="domain" description="FAR1" evidence="2">
    <location>
        <begin position="106"/>
        <end position="195"/>
    </location>
</feature>
<feature type="region of interest" description="Disordered" evidence="1">
    <location>
        <begin position="222"/>
        <end position="241"/>
    </location>
</feature>
<organism evidence="3 4">
    <name type="scientific">Eragrostis curvula</name>
    <name type="common">weeping love grass</name>
    <dbReference type="NCBI Taxonomy" id="38414"/>
    <lineage>
        <taxon>Eukaryota</taxon>
        <taxon>Viridiplantae</taxon>
        <taxon>Streptophyta</taxon>
        <taxon>Embryophyta</taxon>
        <taxon>Tracheophyta</taxon>
        <taxon>Spermatophyta</taxon>
        <taxon>Magnoliopsida</taxon>
        <taxon>Liliopsida</taxon>
        <taxon>Poales</taxon>
        <taxon>Poaceae</taxon>
        <taxon>PACMAD clade</taxon>
        <taxon>Chloridoideae</taxon>
        <taxon>Eragrostideae</taxon>
        <taxon>Eragrostidinae</taxon>
        <taxon>Eragrostis</taxon>
    </lineage>
</organism>
<dbReference type="Pfam" id="PF03101">
    <property type="entry name" value="FAR1"/>
    <property type="match status" value="1"/>
</dbReference>
<comment type="caution">
    <text evidence="3">The sequence shown here is derived from an EMBL/GenBank/DDBJ whole genome shotgun (WGS) entry which is preliminary data.</text>
</comment>
<dbReference type="PANTHER" id="PTHR47718">
    <property type="entry name" value="OS01G0519700 PROTEIN"/>
    <property type="match status" value="1"/>
</dbReference>
<keyword evidence="4" id="KW-1185">Reference proteome</keyword>
<dbReference type="Proteomes" id="UP000324897">
    <property type="component" value="Unassembled WGS sequence"/>
</dbReference>
<feature type="non-terminal residue" evidence="3">
    <location>
        <position position="370"/>
    </location>
</feature>
<gene>
    <name evidence="3" type="ORF">EJB05_49179</name>
</gene>
<evidence type="ECO:0000259" key="2">
    <source>
        <dbReference type="Pfam" id="PF03101"/>
    </source>
</evidence>
<feature type="compositionally biased region" description="Basic and acidic residues" evidence="1">
    <location>
        <begin position="226"/>
        <end position="235"/>
    </location>
</feature>
<evidence type="ECO:0000256" key="1">
    <source>
        <dbReference type="SAM" id="MobiDB-lite"/>
    </source>
</evidence>
<dbReference type="Gramene" id="TVU05992">
    <property type="protein sequence ID" value="TVU05992"/>
    <property type="gene ID" value="EJB05_49179"/>
</dbReference>
<evidence type="ECO:0000313" key="3">
    <source>
        <dbReference type="EMBL" id="TVU05992.1"/>
    </source>
</evidence>
<name>A0A5J9T3V1_9POAL</name>
<dbReference type="OrthoDB" id="688325at2759"/>
<dbReference type="InterPro" id="IPR004330">
    <property type="entry name" value="FAR1_DNA_bnd_dom"/>
</dbReference>
<proteinExistence type="predicted"/>
<protein>
    <recommendedName>
        <fullName evidence="2">FAR1 domain-containing protein</fullName>
    </recommendedName>
</protein>
<sequence length="370" mass="42157">IKVNNTQPGVKNERQRQHFWRQNTTAIILFFLFSAVVQIIQSFLFFVVVQIILLPLDFFLLFAVLGCGPPCEDSHEVNKSYGHMEKPPSWMPTIGMKFKTVQEAWEFWISYGGKAGFEVRKQYNNKSLIDGVSTSTRCVCSKSGFREKDKRDPLTKQPRVETRTSCKVRMAITLNRIDDIYELYDLVLEHNHVLQLPETSHLMASQRKISNVQATQIEMADASGIRPKDAHELASREAGGASNLSYTPDYDEIASFVDVALNTLNINVEDKIKDASNMHAHQPEEQKSSVALSEKFSHVKGLKKRVVKNKTSKRKEKWSEKLHKKQNRRAPVEAIKNTTRDNSNVQAFLNNSNVIDGFGSFTTFTELLMT</sequence>
<accession>A0A5J9T3V1</accession>
<feature type="non-terminal residue" evidence="3">
    <location>
        <position position="1"/>
    </location>
</feature>
<dbReference type="AlphaFoldDB" id="A0A5J9T3V1"/>
<reference evidence="3 4" key="1">
    <citation type="journal article" date="2019" name="Sci. Rep.">
        <title>A high-quality genome of Eragrostis curvula grass provides insights into Poaceae evolution and supports new strategies to enhance forage quality.</title>
        <authorList>
            <person name="Carballo J."/>
            <person name="Santos B.A.C.M."/>
            <person name="Zappacosta D."/>
            <person name="Garbus I."/>
            <person name="Selva J.P."/>
            <person name="Gallo C.A."/>
            <person name="Diaz A."/>
            <person name="Albertini E."/>
            <person name="Caccamo M."/>
            <person name="Echenique V."/>
        </authorList>
    </citation>
    <scope>NUCLEOTIDE SEQUENCE [LARGE SCALE GENOMIC DNA]</scope>
    <source>
        <strain evidence="4">cv. Victoria</strain>
        <tissue evidence="3">Leaf</tissue>
    </source>
</reference>
<dbReference type="PANTHER" id="PTHR47718:SF2">
    <property type="entry name" value="PROTEIN FAR1-RELATED SEQUENCE 5-LIKE"/>
    <property type="match status" value="1"/>
</dbReference>
<dbReference type="EMBL" id="RWGY01000051">
    <property type="protein sequence ID" value="TVU05992.1"/>
    <property type="molecule type" value="Genomic_DNA"/>
</dbReference>
<evidence type="ECO:0000313" key="4">
    <source>
        <dbReference type="Proteomes" id="UP000324897"/>
    </source>
</evidence>